<dbReference type="STRING" id="48269.A0A183LGR2"/>
<feature type="compositionally biased region" description="Polar residues" evidence="1">
    <location>
        <begin position="307"/>
        <end position="318"/>
    </location>
</feature>
<keyword evidence="3" id="KW-1185">Reference proteome</keyword>
<reference evidence="2 3" key="1">
    <citation type="submission" date="2018-11" db="EMBL/GenBank/DDBJ databases">
        <authorList>
            <consortium name="Pathogen Informatics"/>
        </authorList>
    </citation>
    <scope>NUCLEOTIDE SEQUENCE [LARGE SCALE GENOMIC DNA]</scope>
    <source>
        <strain evidence="2 3">Zambia</strain>
    </source>
</reference>
<feature type="region of interest" description="Disordered" evidence="1">
    <location>
        <begin position="132"/>
        <end position="151"/>
    </location>
</feature>
<dbReference type="EMBL" id="UZAI01000812">
    <property type="protein sequence ID" value="VDO56681.1"/>
    <property type="molecule type" value="Genomic_DNA"/>
</dbReference>
<gene>
    <name evidence="2" type="ORF">SMRZ_LOCUS2987</name>
</gene>
<sequence>MGFGDRQDLIGEFFDITEISSKSHKNSKSVNPKPCDDPSKDGPATKTHRSRIESNGESSSRKDTYSKGRTTSTHRNRESKSSVCSQNDSESYHSSIYFSPKTNKKSKYDSLLPKTPTDNDDHNVDDNVFATESTKKGDTSESTQNNKESLQTNRLSLEKHLDTAVTTTTLTSNTIILTENNPLQKINTAEISVERQSLNNGSSIYPDKTMGLILCSTEKLHRYQPIGPNPKLLGSRIIPHGPNPLFVHGPNPSLEHTLNTLLIISNNEQDLLTLYRREETVNPHHHHQQQRQQKDNSSHTRFKGKKNNVTTNQKSRNK</sequence>
<name>A0A183LGR2_9TREM</name>
<protein>
    <submittedName>
        <fullName evidence="2">Uncharacterized protein</fullName>
    </submittedName>
</protein>
<dbReference type="Proteomes" id="UP000277204">
    <property type="component" value="Unassembled WGS sequence"/>
</dbReference>
<feature type="compositionally biased region" description="Basic and acidic residues" evidence="1">
    <location>
        <begin position="50"/>
        <end position="66"/>
    </location>
</feature>
<feature type="region of interest" description="Disordered" evidence="1">
    <location>
        <begin position="17"/>
        <end position="126"/>
    </location>
</feature>
<accession>A0A183LGR2</accession>
<feature type="region of interest" description="Disordered" evidence="1">
    <location>
        <begin position="281"/>
        <end position="318"/>
    </location>
</feature>
<dbReference type="AlphaFoldDB" id="A0A183LGR2"/>
<evidence type="ECO:0000313" key="2">
    <source>
        <dbReference type="EMBL" id="VDO56681.1"/>
    </source>
</evidence>
<proteinExistence type="predicted"/>
<feature type="compositionally biased region" description="Polar residues" evidence="1">
    <location>
        <begin position="81"/>
        <end position="101"/>
    </location>
</feature>
<feature type="compositionally biased region" description="Polar residues" evidence="1">
    <location>
        <begin position="140"/>
        <end position="151"/>
    </location>
</feature>
<evidence type="ECO:0000256" key="1">
    <source>
        <dbReference type="SAM" id="MobiDB-lite"/>
    </source>
</evidence>
<evidence type="ECO:0000313" key="3">
    <source>
        <dbReference type="Proteomes" id="UP000277204"/>
    </source>
</evidence>
<organism evidence="2 3">
    <name type="scientific">Schistosoma margrebowiei</name>
    <dbReference type="NCBI Taxonomy" id="48269"/>
    <lineage>
        <taxon>Eukaryota</taxon>
        <taxon>Metazoa</taxon>
        <taxon>Spiralia</taxon>
        <taxon>Lophotrochozoa</taxon>
        <taxon>Platyhelminthes</taxon>
        <taxon>Trematoda</taxon>
        <taxon>Digenea</taxon>
        <taxon>Strigeidida</taxon>
        <taxon>Schistosomatoidea</taxon>
        <taxon>Schistosomatidae</taxon>
        <taxon>Schistosoma</taxon>
    </lineage>
</organism>